<name>A0AA87URM0_9MICO</name>
<reference evidence="2 3" key="1">
    <citation type="submission" date="2019-07" db="EMBL/GenBank/DDBJ databases">
        <title>Whole genome shotgun sequence of Agrococcus baldri NBRC 103055.</title>
        <authorList>
            <person name="Hosoyama A."/>
            <person name="Uohara A."/>
            <person name="Ohji S."/>
            <person name="Ichikawa N."/>
        </authorList>
    </citation>
    <scope>NUCLEOTIDE SEQUENCE [LARGE SCALE GENOMIC DNA]</scope>
    <source>
        <strain evidence="2 3">NBRC 103055</strain>
    </source>
</reference>
<evidence type="ECO:0000256" key="1">
    <source>
        <dbReference type="SAM" id="Phobius"/>
    </source>
</evidence>
<dbReference type="EMBL" id="BJUU01000007">
    <property type="protein sequence ID" value="GEK80131.1"/>
    <property type="molecule type" value="Genomic_DNA"/>
</dbReference>
<accession>A0AA87URM0</accession>
<dbReference type="Proteomes" id="UP000321749">
    <property type="component" value="Unassembled WGS sequence"/>
</dbReference>
<comment type="caution">
    <text evidence="2">The sequence shown here is derived from an EMBL/GenBank/DDBJ whole genome shotgun (WGS) entry which is preliminary data.</text>
</comment>
<keyword evidence="1" id="KW-0812">Transmembrane</keyword>
<evidence type="ECO:0000313" key="3">
    <source>
        <dbReference type="Proteomes" id="UP000321749"/>
    </source>
</evidence>
<gene>
    <name evidence="2" type="ORF">ABA31_14820</name>
</gene>
<keyword evidence="1" id="KW-0472">Membrane</keyword>
<feature type="transmembrane region" description="Helical" evidence="1">
    <location>
        <begin position="21"/>
        <end position="40"/>
    </location>
</feature>
<proteinExistence type="predicted"/>
<dbReference type="AlphaFoldDB" id="A0AA87URM0"/>
<organism evidence="2 3">
    <name type="scientific">Agrococcus baldri</name>
    <dbReference type="NCBI Taxonomy" id="153730"/>
    <lineage>
        <taxon>Bacteria</taxon>
        <taxon>Bacillati</taxon>
        <taxon>Actinomycetota</taxon>
        <taxon>Actinomycetes</taxon>
        <taxon>Micrococcales</taxon>
        <taxon>Microbacteriaceae</taxon>
        <taxon>Agrococcus</taxon>
    </lineage>
</organism>
<protein>
    <submittedName>
        <fullName evidence="2">Uncharacterized protein</fullName>
    </submittedName>
</protein>
<feature type="transmembrane region" description="Helical" evidence="1">
    <location>
        <begin position="46"/>
        <end position="67"/>
    </location>
</feature>
<evidence type="ECO:0000313" key="2">
    <source>
        <dbReference type="EMBL" id="GEK80131.1"/>
    </source>
</evidence>
<keyword evidence="3" id="KW-1185">Reference proteome</keyword>
<sequence length="74" mass="8368">MSFFSPDPSKHDKEPTTMASRILSFCFAALLGVVLLYLAIELLAQIWGWLVLIGVIALGAVAAIWIYRWRSSRW</sequence>
<keyword evidence="1" id="KW-1133">Transmembrane helix</keyword>